<dbReference type="Gene3D" id="3.10.450.50">
    <property type="match status" value="1"/>
</dbReference>
<comment type="caution">
    <text evidence="2">The sequence shown here is derived from an EMBL/GenBank/DDBJ whole genome shotgun (WGS) entry which is preliminary data.</text>
</comment>
<dbReference type="Proteomes" id="UP001500851">
    <property type="component" value="Unassembled WGS sequence"/>
</dbReference>
<dbReference type="InterPro" id="IPR037401">
    <property type="entry name" value="SnoaL-like"/>
</dbReference>
<reference evidence="2 3" key="1">
    <citation type="journal article" date="2019" name="Int. J. Syst. Evol. Microbiol.">
        <title>The Global Catalogue of Microorganisms (GCM) 10K type strain sequencing project: providing services to taxonomists for standard genome sequencing and annotation.</title>
        <authorList>
            <consortium name="The Broad Institute Genomics Platform"/>
            <consortium name="The Broad Institute Genome Sequencing Center for Infectious Disease"/>
            <person name="Wu L."/>
            <person name="Ma J."/>
        </authorList>
    </citation>
    <scope>NUCLEOTIDE SEQUENCE [LARGE SCALE GENOMIC DNA]</scope>
    <source>
        <strain evidence="2 3">JCM 14736</strain>
    </source>
</reference>
<evidence type="ECO:0000259" key="1">
    <source>
        <dbReference type="Pfam" id="PF12680"/>
    </source>
</evidence>
<feature type="domain" description="SnoaL-like" evidence="1">
    <location>
        <begin position="11"/>
        <end position="91"/>
    </location>
</feature>
<organism evidence="2 3">
    <name type="scientific">Leucobacter iarius</name>
    <dbReference type="NCBI Taxonomy" id="333963"/>
    <lineage>
        <taxon>Bacteria</taxon>
        <taxon>Bacillati</taxon>
        <taxon>Actinomycetota</taxon>
        <taxon>Actinomycetes</taxon>
        <taxon>Micrococcales</taxon>
        <taxon>Microbacteriaceae</taxon>
        <taxon>Leucobacter</taxon>
    </lineage>
</organism>
<sequence>MTDIAVPAPLQAFVDALNAADTDAFVAAFTEDGFVDDWGRVLRGPEGVRSWAASDAIGAGAQMTVLEATTEGETTELRFAWVSRVFTGESTAVATARGDLLESFRILPNR</sequence>
<evidence type="ECO:0000313" key="2">
    <source>
        <dbReference type="EMBL" id="GAA1787463.1"/>
    </source>
</evidence>
<dbReference type="Pfam" id="PF12680">
    <property type="entry name" value="SnoaL_2"/>
    <property type="match status" value="1"/>
</dbReference>
<dbReference type="SUPFAM" id="SSF54427">
    <property type="entry name" value="NTF2-like"/>
    <property type="match status" value="1"/>
</dbReference>
<proteinExistence type="predicted"/>
<evidence type="ECO:0000313" key="3">
    <source>
        <dbReference type="Proteomes" id="UP001500851"/>
    </source>
</evidence>
<dbReference type="EMBL" id="BAAAOB010000001">
    <property type="protein sequence ID" value="GAA1787463.1"/>
    <property type="molecule type" value="Genomic_DNA"/>
</dbReference>
<name>A0ABN2LGE9_9MICO</name>
<dbReference type="RefSeq" id="WP_344031157.1">
    <property type="nucleotide sequence ID" value="NZ_BAAAOB010000001.1"/>
</dbReference>
<dbReference type="InterPro" id="IPR032710">
    <property type="entry name" value="NTF2-like_dom_sf"/>
</dbReference>
<protein>
    <recommendedName>
        <fullName evidence="1">SnoaL-like domain-containing protein</fullName>
    </recommendedName>
</protein>
<gene>
    <name evidence="2" type="ORF">GCM10009768_15560</name>
</gene>
<accession>A0ABN2LGE9</accession>
<keyword evidence="3" id="KW-1185">Reference proteome</keyword>